<dbReference type="AlphaFoldDB" id="A0A1G8FZT4"/>
<dbReference type="STRING" id="399736.SAMN04489720_2688"/>
<proteinExistence type="predicted"/>
<sequence length="88" mass="10409">MTYDPLRIPTPTDLATDGPVPDHPFDRSTLHCPVYGAQRFRWNRMQQFLDDQRFTEFELAAQRLSFELAICTHCRHVMWFEASWHPGT</sequence>
<feature type="region of interest" description="Disordered" evidence="1">
    <location>
        <begin position="1"/>
        <end position="22"/>
    </location>
</feature>
<dbReference type="OrthoDB" id="3829405at2"/>
<organism evidence="2 3">
    <name type="scientific">Agrococcus jejuensis</name>
    <dbReference type="NCBI Taxonomy" id="399736"/>
    <lineage>
        <taxon>Bacteria</taxon>
        <taxon>Bacillati</taxon>
        <taxon>Actinomycetota</taxon>
        <taxon>Actinomycetes</taxon>
        <taxon>Micrococcales</taxon>
        <taxon>Microbacteriaceae</taxon>
        <taxon>Agrococcus</taxon>
    </lineage>
</organism>
<name>A0A1G8FZT4_9MICO</name>
<evidence type="ECO:0000256" key="1">
    <source>
        <dbReference type="SAM" id="MobiDB-lite"/>
    </source>
</evidence>
<dbReference type="RefSeq" id="WP_092505787.1">
    <property type="nucleotide sequence ID" value="NZ_LT629695.1"/>
</dbReference>
<reference evidence="3" key="1">
    <citation type="submission" date="2016-10" db="EMBL/GenBank/DDBJ databases">
        <authorList>
            <person name="Varghese N."/>
            <person name="Submissions S."/>
        </authorList>
    </citation>
    <scope>NUCLEOTIDE SEQUENCE [LARGE SCALE GENOMIC DNA]</scope>
    <source>
        <strain evidence="3">DSM 22002</strain>
    </source>
</reference>
<keyword evidence="3" id="KW-1185">Reference proteome</keyword>
<gene>
    <name evidence="2" type="ORF">SAMN04489720_2688</name>
</gene>
<accession>A0A1G8FZT4</accession>
<evidence type="ECO:0000313" key="2">
    <source>
        <dbReference type="EMBL" id="SDH87506.1"/>
    </source>
</evidence>
<protein>
    <submittedName>
        <fullName evidence="2">Uncharacterized protein</fullName>
    </submittedName>
</protein>
<dbReference type="EMBL" id="LT629695">
    <property type="protein sequence ID" value="SDH87506.1"/>
    <property type="molecule type" value="Genomic_DNA"/>
</dbReference>
<evidence type="ECO:0000313" key="3">
    <source>
        <dbReference type="Proteomes" id="UP000198822"/>
    </source>
</evidence>
<dbReference type="Proteomes" id="UP000198822">
    <property type="component" value="Chromosome I"/>
</dbReference>